<dbReference type="Pfam" id="PF02687">
    <property type="entry name" value="FtsX"/>
    <property type="match status" value="1"/>
</dbReference>
<evidence type="ECO:0000256" key="2">
    <source>
        <dbReference type="ARBA" id="ARBA00005236"/>
    </source>
</evidence>
<keyword evidence="11" id="KW-0132">Cell division</keyword>
<dbReference type="InterPro" id="IPR051447">
    <property type="entry name" value="Lipoprotein-release_system"/>
</dbReference>
<keyword evidence="11" id="KW-0131">Cell cycle</keyword>
<keyword evidence="6 8" id="KW-1133">Transmembrane helix</keyword>
<dbReference type="InterPro" id="IPR025857">
    <property type="entry name" value="MacB_PCD"/>
</dbReference>
<feature type="transmembrane region" description="Helical" evidence="8">
    <location>
        <begin position="318"/>
        <end position="345"/>
    </location>
</feature>
<feature type="domain" description="MacB-like periplasmic core" evidence="10">
    <location>
        <begin position="27"/>
        <end position="245"/>
    </location>
</feature>
<dbReference type="PANTHER" id="PTHR30489">
    <property type="entry name" value="LIPOPROTEIN-RELEASING SYSTEM TRANSMEMBRANE PROTEIN LOLE"/>
    <property type="match status" value="1"/>
</dbReference>
<reference evidence="11 12" key="1">
    <citation type="submission" date="2013-10" db="EMBL/GenBank/DDBJ databases">
        <title>Salinisphaera orenii MK-B5 Genome Sequencing.</title>
        <authorList>
            <person name="Lai Q."/>
            <person name="Li C."/>
            <person name="Shao Z."/>
        </authorList>
    </citation>
    <scope>NUCLEOTIDE SEQUENCE [LARGE SCALE GENOMIC DNA]</scope>
    <source>
        <strain evidence="11 12">MK-B5</strain>
    </source>
</reference>
<comment type="subcellular location">
    <subcellularLocation>
        <location evidence="1">Cell membrane</location>
        <topology evidence="1">Multi-pass membrane protein</topology>
    </subcellularLocation>
</comment>
<dbReference type="RefSeq" id="WP_123589796.1">
    <property type="nucleotide sequence ID" value="NZ_AYKH01000001.1"/>
</dbReference>
<keyword evidence="3" id="KW-0813">Transport</keyword>
<keyword evidence="12" id="KW-1185">Reference proteome</keyword>
<dbReference type="AlphaFoldDB" id="A0A423PXR7"/>
<evidence type="ECO:0000256" key="6">
    <source>
        <dbReference type="ARBA" id="ARBA00022989"/>
    </source>
</evidence>
<dbReference type="InterPro" id="IPR003838">
    <property type="entry name" value="ABC3_permease_C"/>
</dbReference>
<evidence type="ECO:0000256" key="8">
    <source>
        <dbReference type="SAM" id="Phobius"/>
    </source>
</evidence>
<evidence type="ECO:0000256" key="3">
    <source>
        <dbReference type="ARBA" id="ARBA00022448"/>
    </source>
</evidence>
<evidence type="ECO:0000256" key="4">
    <source>
        <dbReference type="ARBA" id="ARBA00022475"/>
    </source>
</evidence>
<feature type="transmembrane region" description="Helical" evidence="8">
    <location>
        <begin position="382"/>
        <end position="402"/>
    </location>
</feature>
<dbReference type="Pfam" id="PF12704">
    <property type="entry name" value="MacB_PCD"/>
    <property type="match status" value="1"/>
</dbReference>
<organism evidence="11 12">
    <name type="scientific">Salinisphaera orenii MK-B5</name>
    <dbReference type="NCBI Taxonomy" id="856730"/>
    <lineage>
        <taxon>Bacteria</taxon>
        <taxon>Pseudomonadati</taxon>
        <taxon>Pseudomonadota</taxon>
        <taxon>Gammaproteobacteria</taxon>
        <taxon>Salinisphaerales</taxon>
        <taxon>Salinisphaeraceae</taxon>
        <taxon>Salinisphaera</taxon>
    </lineage>
</organism>
<comment type="caution">
    <text evidence="11">The sequence shown here is derived from an EMBL/GenBank/DDBJ whole genome shotgun (WGS) entry which is preliminary data.</text>
</comment>
<keyword evidence="5 8" id="KW-0812">Transmembrane</keyword>
<dbReference type="Proteomes" id="UP000283993">
    <property type="component" value="Unassembled WGS sequence"/>
</dbReference>
<gene>
    <name evidence="11" type="ORF">SAOR_00590</name>
</gene>
<feature type="domain" description="ABC3 transporter permease C-terminal" evidence="9">
    <location>
        <begin position="276"/>
        <end position="409"/>
    </location>
</feature>
<dbReference type="GO" id="GO:0044874">
    <property type="term" value="P:lipoprotein localization to outer membrane"/>
    <property type="evidence" value="ECO:0007669"/>
    <property type="project" value="TreeGrafter"/>
</dbReference>
<dbReference type="EMBL" id="AYKH01000001">
    <property type="protein sequence ID" value="ROO30380.1"/>
    <property type="molecule type" value="Genomic_DNA"/>
</dbReference>
<name>A0A423PXR7_9GAMM</name>
<evidence type="ECO:0000256" key="7">
    <source>
        <dbReference type="ARBA" id="ARBA00023136"/>
    </source>
</evidence>
<proteinExistence type="inferred from homology"/>
<dbReference type="GO" id="GO:0098797">
    <property type="term" value="C:plasma membrane protein complex"/>
    <property type="evidence" value="ECO:0007669"/>
    <property type="project" value="TreeGrafter"/>
</dbReference>
<evidence type="ECO:0000256" key="1">
    <source>
        <dbReference type="ARBA" id="ARBA00004651"/>
    </source>
</evidence>
<evidence type="ECO:0000256" key="5">
    <source>
        <dbReference type="ARBA" id="ARBA00022692"/>
    </source>
</evidence>
<dbReference type="NCBIfam" id="TIGR02212">
    <property type="entry name" value="lolCE"/>
    <property type="match status" value="1"/>
</dbReference>
<protein>
    <submittedName>
        <fullName evidence="11">Cell division protein FtsX</fullName>
    </submittedName>
</protein>
<sequence length="416" mass="45542">MFRPLELYVGLKYTRAKRRNHFISFISSISMGGIALAVMLLITVLSVMNGFEAELRDRILGMASHVEISSSRNALQDWSELKTQVNERLPDVNGAAPYISGEGMLRSGRNMSGTLIRGVLPAQETEVSDVADHMVAGSFDSLEAGEYRIVIGAELAALLGVGVGDKVDLMIPKANITPAGIVPRFRRFTVGGVFKVGMYEYDRGMVMIHMEDAATLYHMGEGVTGLRLHLTDMFDAPDVTRQLEATLDPGKRVSDWTRQHANFFQAIATEKTVMFIILSLIIAVAAFNIVSMLVMVVTDKQGDIAILRTLGLTPRSVMAIFMVQGSLIGVIGTVLGVALGVLLSINIEHIVPMLESLLNTDLLSADVYYISQLKAELHQTDVLRIAALSLVLSFLSTLYPAWRAARVQPAEALRYE</sequence>
<dbReference type="PANTHER" id="PTHR30489:SF0">
    <property type="entry name" value="LIPOPROTEIN-RELEASING SYSTEM TRANSMEMBRANE PROTEIN LOLE"/>
    <property type="match status" value="1"/>
</dbReference>
<comment type="similarity">
    <text evidence="2">Belongs to the ABC-4 integral membrane protein family. LolC/E subfamily.</text>
</comment>
<evidence type="ECO:0000313" key="11">
    <source>
        <dbReference type="EMBL" id="ROO30380.1"/>
    </source>
</evidence>
<dbReference type="GO" id="GO:0051301">
    <property type="term" value="P:cell division"/>
    <property type="evidence" value="ECO:0007669"/>
    <property type="project" value="UniProtKB-KW"/>
</dbReference>
<keyword evidence="7 8" id="KW-0472">Membrane</keyword>
<feature type="transmembrane region" description="Helical" evidence="8">
    <location>
        <begin position="21"/>
        <end position="48"/>
    </location>
</feature>
<evidence type="ECO:0000259" key="10">
    <source>
        <dbReference type="Pfam" id="PF12704"/>
    </source>
</evidence>
<evidence type="ECO:0000259" key="9">
    <source>
        <dbReference type="Pfam" id="PF02687"/>
    </source>
</evidence>
<evidence type="ECO:0000313" key="12">
    <source>
        <dbReference type="Proteomes" id="UP000283993"/>
    </source>
</evidence>
<keyword evidence="4" id="KW-1003">Cell membrane</keyword>
<feature type="transmembrane region" description="Helical" evidence="8">
    <location>
        <begin position="273"/>
        <end position="297"/>
    </location>
</feature>
<dbReference type="GO" id="GO:0042953">
    <property type="term" value="P:lipoprotein transport"/>
    <property type="evidence" value="ECO:0007669"/>
    <property type="project" value="InterPro"/>
</dbReference>
<accession>A0A423PXR7</accession>
<dbReference type="InterPro" id="IPR011925">
    <property type="entry name" value="LolCE_TM"/>
</dbReference>